<protein>
    <submittedName>
        <fullName evidence="2">Isoleucyl-tRNA synthetase</fullName>
        <ecNumber evidence="2">6.1.1.5</ecNumber>
    </submittedName>
</protein>
<sequence>EFSAVPGTRGQRARVRSPARERGPARRRARGPRPLVRARRVPPQPRTHRRRRAVDLLRGSPHGQRPARHPPRRGARVQGPVPAVPDDAGVPRAAPRRLGLPRPARRARRREGARLHRQGRHRDLRHRRVQREVPRVRAAQRLGLRRHDRAHGLLGRPRRGVPDHGPALRRERVVVAQEDLRRRPARRGPPRHPLLPARRDAAVGPRGRARLRGRRRPLGLRPLPAHRRTLGRRGPAGVDDDALDAAVEHRRRRRPRHRLRPRDHRRRGRPGGRRGPPVGARRRGPGRDRHRPRHRRRPARQPLPPPAGPHRGRGLRGRWGREHSAPRRARRPRHHRRRHRPGAHGARLRRRGPPRGQGRGPRDGQPDRPRRALPARRAPGRRDVLQGRRPDAGRGAARPGRAVALRVLRALVSALLALPHAADLLRPALVVHPHHRGPRPAGRGERADQLVPAAHQARPLRGVAREQRRLGAVAQPLLGHAAADLAQRRGPVGDGVRRVAGRAGLVDGHRPRRPRPAPAVRRRGHVPGAQRHRHHAPRHRRHRRLV</sequence>
<feature type="non-terminal residue" evidence="2">
    <location>
        <position position="546"/>
    </location>
</feature>
<feature type="compositionally biased region" description="Basic residues" evidence="1">
    <location>
        <begin position="65"/>
        <end position="75"/>
    </location>
</feature>
<feature type="compositionally biased region" description="Basic and acidic residues" evidence="1">
    <location>
        <begin position="360"/>
        <end position="370"/>
    </location>
</feature>
<feature type="region of interest" description="Disordered" evidence="1">
    <location>
        <begin position="1"/>
        <end position="122"/>
    </location>
</feature>
<feature type="compositionally biased region" description="Basic residues" evidence="1">
    <location>
        <begin position="249"/>
        <end position="272"/>
    </location>
</feature>
<dbReference type="EMBL" id="CADCTH010000512">
    <property type="protein sequence ID" value="CAA9286243.1"/>
    <property type="molecule type" value="Genomic_DNA"/>
</dbReference>
<organism evidence="2">
    <name type="scientific">uncultured Actinomycetospora sp</name>
    <dbReference type="NCBI Taxonomy" id="1135996"/>
    <lineage>
        <taxon>Bacteria</taxon>
        <taxon>Bacillati</taxon>
        <taxon>Actinomycetota</taxon>
        <taxon>Actinomycetes</taxon>
        <taxon>Pseudonocardiales</taxon>
        <taxon>Pseudonocardiaceae</taxon>
        <taxon>Actinomycetospora</taxon>
        <taxon>environmental samples</taxon>
    </lineage>
</organism>
<evidence type="ECO:0000256" key="1">
    <source>
        <dbReference type="SAM" id="MobiDB-lite"/>
    </source>
</evidence>
<gene>
    <name evidence="2" type="ORF">AVDCRST_MAG54-4059</name>
</gene>
<feature type="compositionally biased region" description="Basic and acidic residues" evidence="1">
    <location>
        <begin position="380"/>
        <end position="392"/>
    </location>
</feature>
<dbReference type="AlphaFoldDB" id="A0A6J4JSR5"/>
<keyword evidence="2" id="KW-0436">Ligase</keyword>
<feature type="compositionally biased region" description="Low complexity" evidence="1">
    <location>
        <begin position="79"/>
        <end position="102"/>
    </location>
</feature>
<feature type="compositionally biased region" description="Basic and acidic residues" evidence="1">
    <location>
        <begin position="160"/>
        <end position="182"/>
    </location>
</feature>
<name>A0A6J4JSR5_9PSEU</name>
<reference evidence="2" key="1">
    <citation type="submission" date="2020-02" db="EMBL/GenBank/DDBJ databases">
        <authorList>
            <person name="Meier V. D."/>
        </authorList>
    </citation>
    <scope>NUCLEOTIDE SEQUENCE</scope>
    <source>
        <strain evidence="2">AVDCRST_MAG54</strain>
    </source>
</reference>
<feature type="compositionally biased region" description="Basic residues" evidence="1">
    <location>
        <begin position="326"/>
        <end position="353"/>
    </location>
</feature>
<keyword evidence="2" id="KW-0030">Aminoacyl-tRNA synthetase</keyword>
<proteinExistence type="predicted"/>
<feature type="region of interest" description="Disordered" evidence="1">
    <location>
        <begin position="150"/>
        <end position="398"/>
    </location>
</feature>
<feature type="region of interest" description="Disordered" evidence="1">
    <location>
        <begin position="502"/>
        <end position="546"/>
    </location>
</feature>
<feature type="compositionally biased region" description="Basic residues" evidence="1">
    <location>
        <begin position="103"/>
        <end position="122"/>
    </location>
</feature>
<dbReference type="EC" id="6.1.1.5" evidence="2"/>
<dbReference type="GO" id="GO:0004822">
    <property type="term" value="F:isoleucine-tRNA ligase activity"/>
    <property type="evidence" value="ECO:0007669"/>
    <property type="project" value="UniProtKB-EC"/>
</dbReference>
<feature type="compositionally biased region" description="Basic residues" evidence="1">
    <location>
        <begin position="280"/>
        <end position="299"/>
    </location>
</feature>
<feature type="compositionally biased region" description="Basic residues" evidence="1">
    <location>
        <begin position="25"/>
        <end position="52"/>
    </location>
</feature>
<evidence type="ECO:0000313" key="2">
    <source>
        <dbReference type="EMBL" id="CAA9286243.1"/>
    </source>
</evidence>
<accession>A0A6J4JSR5</accession>
<feature type="non-terminal residue" evidence="2">
    <location>
        <position position="1"/>
    </location>
</feature>
<feature type="compositionally biased region" description="Basic residues" evidence="1">
    <location>
        <begin position="207"/>
        <end position="231"/>
    </location>
</feature>
<feature type="compositionally biased region" description="Basic residues" evidence="1">
    <location>
        <begin position="510"/>
        <end position="546"/>
    </location>
</feature>